<sequence length="57" mass="6524">MDYRGWQPFGFCIGEPVQRLIFAIPLLSTPVPDNLFGGELDNVIKASFVALNEHWRF</sequence>
<dbReference type="AlphaFoldDB" id="A0A137SCR2"/>
<evidence type="ECO:0000313" key="2">
    <source>
        <dbReference type="Proteomes" id="UP000070282"/>
    </source>
</evidence>
<name>A0A137SCR2_9GAMM</name>
<protein>
    <submittedName>
        <fullName evidence="1">Uncharacterized protein</fullName>
    </submittedName>
</protein>
<dbReference type="Proteomes" id="UP000070282">
    <property type="component" value="Unassembled WGS sequence"/>
</dbReference>
<keyword evidence="2" id="KW-1185">Reference proteome</keyword>
<evidence type="ECO:0000313" key="1">
    <source>
        <dbReference type="EMBL" id="KXO10188.1"/>
    </source>
</evidence>
<reference evidence="2" key="1">
    <citation type="submission" date="2015-12" db="EMBL/GenBank/DDBJ databases">
        <authorList>
            <person name="Lima A."/>
            <person name="Farahani Zayas N."/>
            <person name="Castro Da Silva M.A."/>
            <person name="Cabral A."/>
            <person name="Pessatti M.L."/>
        </authorList>
    </citation>
    <scope>NUCLEOTIDE SEQUENCE [LARGE SCALE GENOMIC DNA]</scope>
    <source>
        <strain evidence="2">LAMA 842</strain>
    </source>
</reference>
<dbReference type="EMBL" id="LOCO01000007">
    <property type="protein sequence ID" value="KXO10188.1"/>
    <property type="molecule type" value="Genomic_DNA"/>
</dbReference>
<gene>
    <name evidence="1" type="ORF">J122_1697</name>
</gene>
<accession>A0A137SCR2</accession>
<comment type="caution">
    <text evidence="1">The sequence shown here is derived from an EMBL/GenBank/DDBJ whole genome shotgun (WGS) entry which is preliminary data.</text>
</comment>
<organism evidence="1 2">
    <name type="scientific">Marinobacter excellens LAMA 842</name>
    <dbReference type="NCBI Taxonomy" id="1306954"/>
    <lineage>
        <taxon>Bacteria</taxon>
        <taxon>Pseudomonadati</taxon>
        <taxon>Pseudomonadota</taxon>
        <taxon>Gammaproteobacteria</taxon>
        <taxon>Pseudomonadales</taxon>
        <taxon>Marinobacteraceae</taxon>
        <taxon>Marinobacter</taxon>
    </lineage>
</organism>
<proteinExistence type="predicted"/>